<proteinExistence type="predicted"/>
<dbReference type="EMBL" id="VFOZ01000001">
    <property type="protein sequence ID" value="TQM00972.1"/>
    <property type="molecule type" value="Genomic_DNA"/>
</dbReference>
<gene>
    <name evidence="8" type="ORF">FB559_6714</name>
</gene>
<keyword evidence="4 7" id="KW-1133">Transmembrane helix</keyword>
<evidence type="ECO:0000313" key="9">
    <source>
        <dbReference type="Proteomes" id="UP000316096"/>
    </source>
</evidence>
<feature type="transmembrane region" description="Helical" evidence="7">
    <location>
        <begin position="255"/>
        <end position="278"/>
    </location>
</feature>
<protein>
    <submittedName>
        <fullName evidence="8">Putative MFS family arabinose efflux permease</fullName>
    </submittedName>
</protein>
<evidence type="ECO:0000256" key="3">
    <source>
        <dbReference type="ARBA" id="ARBA00022692"/>
    </source>
</evidence>
<keyword evidence="3 7" id="KW-0812">Transmembrane</keyword>
<feature type="transmembrane region" description="Helical" evidence="7">
    <location>
        <begin position="94"/>
        <end position="115"/>
    </location>
</feature>
<evidence type="ECO:0000256" key="7">
    <source>
        <dbReference type="SAM" id="Phobius"/>
    </source>
</evidence>
<keyword evidence="9" id="KW-1185">Reference proteome</keyword>
<dbReference type="CDD" id="cd06173">
    <property type="entry name" value="MFS_MefA_like"/>
    <property type="match status" value="1"/>
</dbReference>
<evidence type="ECO:0000313" key="8">
    <source>
        <dbReference type="EMBL" id="TQM00972.1"/>
    </source>
</evidence>
<sequence>MAVTSPGRPTFREVFAVREFRALWAAELLSQLGDQLARVSLAVLVYQRTSSALLTGLTYALTYLPSLLGGVLLGGLADRYARREVIVTVDLLRAVLVGLMAVPGAPFPALCLLLVGMTTLSGPFKAAQLALLADVLSGDRYVLGLSVRHMTIQSAQVAGFLAGGVLTQAVGPSSGLGLDALSFAASAALVGFGVRRRHAPAPSTASGATRSTAGGPALVWRHPGLRSLTGLAWLAGCYIAPEGLAAPYADAVGAGTAVAVGVIMASDPVGSVIGALVFGRFVSDETRERALAPLALLAGLPLVLCVFRPGLVVSALLFAVSGALATGYHMQLGASFVRLLPASAKAQGLGVMSSGLITVQGLGTLTGGAVAELTGTANAVALAGAGGILLGARPAWVWTRESRAARLPRPPRTRADRGFETEPREEVRQMRGRDQ</sequence>
<dbReference type="InterPro" id="IPR011701">
    <property type="entry name" value="MFS"/>
</dbReference>
<dbReference type="AlphaFoldDB" id="A0A543CV46"/>
<dbReference type="SUPFAM" id="SSF103473">
    <property type="entry name" value="MFS general substrate transporter"/>
    <property type="match status" value="1"/>
</dbReference>
<dbReference type="Pfam" id="PF07690">
    <property type="entry name" value="MFS_1"/>
    <property type="match status" value="1"/>
</dbReference>
<comment type="subcellular location">
    <subcellularLocation>
        <location evidence="1">Cell membrane</location>
        <topology evidence="1">Multi-pass membrane protein</topology>
    </subcellularLocation>
</comment>
<evidence type="ECO:0000256" key="6">
    <source>
        <dbReference type="SAM" id="MobiDB-lite"/>
    </source>
</evidence>
<feature type="transmembrane region" description="Helical" evidence="7">
    <location>
        <begin position="377"/>
        <end position="399"/>
    </location>
</feature>
<evidence type="ECO:0000256" key="2">
    <source>
        <dbReference type="ARBA" id="ARBA00022475"/>
    </source>
</evidence>
<name>A0A543CV46_9ACTN</name>
<accession>A0A543CV46</accession>
<feature type="transmembrane region" description="Helical" evidence="7">
    <location>
        <begin position="349"/>
        <end position="371"/>
    </location>
</feature>
<keyword evidence="5 7" id="KW-0472">Membrane</keyword>
<feature type="transmembrane region" description="Helical" evidence="7">
    <location>
        <begin position="52"/>
        <end position="73"/>
    </location>
</feature>
<feature type="transmembrane region" description="Helical" evidence="7">
    <location>
        <begin position="315"/>
        <end position="337"/>
    </location>
</feature>
<feature type="transmembrane region" description="Helical" evidence="7">
    <location>
        <begin position="290"/>
        <end position="309"/>
    </location>
</feature>
<evidence type="ECO:0000256" key="4">
    <source>
        <dbReference type="ARBA" id="ARBA00022989"/>
    </source>
</evidence>
<feature type="compositionally biased region" description="Basic and acidic residues" evidence="6">
    <location>
        <begin position="413"/>
        <end position="435"/>
    </location>
</feature>
<dbReference type="PANTHER" id="PTHR23513:SF11">
    <property type="entry name" value="STAPHYLOFERRIN A TRANSPORTER"/>
    <property type="match status" value="1"/>
</dbReference>
<dbReference type="PANTHER" id="PTHR23513">
    <property type="entry name" value="INTEGRAL MEMBRANE EFFLUX PROTEIN-RELATED"/>
    <property type="match status" value="1"/>
</dbReference>
<keyword evidence="2" id="KW-1003">Cell membrane</keyword>
<organism evidence="8 9">
    <name type="scientific">Actinoallomurus bryophytorum</name>
    <dbReference type="NCBI Taxonomy" id="1490222"/>
    <lineage>
        <taxon>Bacteria</taxon>
        <taxon>Bacillati</taxon>
        <taxon>Actinomycetota</taxon>
        <taxon>Actinomycetes</taxon>
        <taxon>Streptosporangiales</taxon>
        <taxon>Thermomonosporaceae</taxon>
        <taxon>Actinoallomurus</taxon>
    </lineage>
</organism>
<dbReference type="Gene3D" id="1.20.1250.20">
    <property type="entry name" value="MFS general substrate transporter like domains"/>
    <property type="match status" value="1"/>
</dbReference>
<evidence type="ECO:0000256" key="1">
    <source>
        <dbReference type="ARBA" id="ARBA00004651"/>
    </source>
</evidence>
<dbReference type="GO" id="GO:0005886">
    <property type="term" value="C:plasma membrane"/>
    <property type="evidence" value="ECO:0007669"/>
    <property type="project" value="UniProtKB-SubCell"/>
</dbReference>
<comment type="caution">
    <text evidence="8">The sequence shown here is derived from an EMBL/GenBank/DDBJ whole genome shotgun (WGS) entry which is preliminary data.</text>
</comment>
<reference evidence="8 9" key="1">
    <citation type="submission" date="2019-06" db="EMBL/GenBank/DDBJ databases">
        <title>Sequencing the genomes of 1000 actinobacteria strains.</title>
        <authorList>
            <person name="Klenk H.-P."/>
        </authorList>
    </citation>
    <scope>NUCLEOTIDE SEQUENCE [LARGE SCALE GENOMIC DNA]</scope>
    <source>
        <strain evidence="8 9">DSM 102200</strain>
    </source>
</reference>
<feature type="region of interest" description="Disordered" evidence="6">
    <location>
        <begin position="406"/>
        <end position="435"/>
    </location>
</feature>
<evidence type="ECO:0000256" key="5">
    <source>
        <dbReference type="ARBA" id="ARBA00023136"/>
    </source>
</evidence>
<dbReference type="Proteomes" id="UP000316096">
    <property type="component" value="Unassembled WGS sequence"/>
</dbReference>
<dbReference type="GO" id="GO:0022857">
    <property type="term" value="F:transmembrane transporter activity"/>
    <property type="evidence" value="ECO:0007669"/>
    <property type="project" value="InterPro"/>
</dbReference>
<dbReference type="InterPro" id="IPR036259">
    <property type="entry name" value="MFS_trans_sf"/>
</dbReference>